<comment type="caution">
    <text evidence="2">The sequence shown here is derived from an EMBL/GenBank/DDBJ whole genome shotgun (WGS) entry which is preliminary data.</text>
</comment>
<name>A0A9E2KG38_9BACE</name>
<feature type="chain" id="PRO_5039634127" description="DUF4252 domain-containing protein" evidence="1">
    <location>
        <begin position="24"/>
        <end position="153"/>
    </location>
</feature>
<keyword evidence="1" id="KW-0732">Signal</keyword>
<dbReference type="InterPro" id="IPR046090">
    <property type="entry name" value="DUF6108"/>
</dbReference>
<organism evidence="2 3">
    <name type="scientific">Candidatus Bacteroides intestinipullorum</name>
    <dbReference type="NCBI Taxonomy" id="2838471"/>
    <lineage>
        <taxon>Bacteria</taxon>
        <taxon>Pseudomonadati</taxon>
        <taxon>Bacteroidota</taxon>
        <taxon>Bacteroidia</taxon>
        <taxon>Bacteroidales</taxon>
        <taxon>Bacteroidaceae</taxon>
        <taxon>Bacteroides</taxon>
    </lineage>
</organism>
<evidence type="ECO:0000256" key="1">
    <source>
        <dbReference type="SAM" id="SignalP"/>
    </source>
</evidence>
<evidence type="ECO:0000313" key="3">
    <source>
        <dbReference type="Proteomes" id="UP000824236"/>
    </source>
</evidence>
<protein>
    <recommendedName>
        <fullName evidence="4">DUF4252 domain-containing protein</fullName>
    </recommendedName>
</protein>
<evidence type="ECO:0000313" key="2">
    <source>
        <dbReference type="EMBL" id="MBU3813852.1"/>
    </source>
</evidence>
<sequence length="153" mass="17440">MKQNHLKLISLILLACLSLSLRAQEGLKIEQLFTKYGNAKGVTLVELNGEILASYHMDTYLSLVFEDVTPYAPEIEACLEDAVQSLQVRKRQLVNQSGTLQSVYLQLTNVRRKGKKLQRYVLFKRGKNTTATLIYIEGSLSEKELMDMLYKKP</sequence>
<dbReference type="AlphaFoldDB" id="A0A9E2KG38"/>
<evidence type="ECO:0008006" key="4">
    <source>
        <dbReference type="Google" id="ProtNLM"/>
    </source>
</evidence>
<dbReference type="EMBL" id="JAHLFO010000063">
    <property type="protein sequence ID" value="MBU3813852.1"/>
    <property type="molecule type" value="Genomic_DNA"/>
</dbReference>
<proteinExistence type="predicted"/>
<dbReference type="Pfam" id="PF19603">
    <property type="entry name" value="DUF6108"/>
    <property type="match status" value="1"/>
</dbReference>
<feature type="signal peptide" evidence="1">
    <location>
        <begin position="1"/>
        <end position="23"/>
    </location>
</feature>
<reference evidence="2" key="1">
    <citation type="journal article" date="2021" name="PeerJ">
        <title>Extensive microbial diversity within the chicken gut microbiome revealed by metagenomics and culture.</title>
        <authorList>
            <person name="Gilroy R."/>
            <person name="Ravi A."/>
            <person name="Getino M."/>
            <person name="Pursley I."/>
            <person name="Horton D.L."/>
            <person name="Alikhan N.F."/>
            <person name="Baker D."/>
            <person name="Gharbi K."/>
            <person name="Hall N."/>
            <person name="Watson M."/>
            <person name="Adriaenssens E.M."/>
            <person name="Foster-Nyarko E."/>
            <person name="Jarju S."/>
            <person name="Secka A."/>
            <person name="Antonio M."/>
            <person name="Oren A."/>
            <person name="Chaudhuri R.R."/>
            <person name="La Ragione R."/>
            <person name="Hildebrand F."/>
            <person name="Pallen M.J."/>
        </authorList>
    </citation>
    <scope>NUCLEOTIDE SEQUENCE</scope>
    <source>
        <strain evidence="2">B3-3758</strain>
    </source>
</reference>
<accession>A0A9E2KG38</accession>
<dbReference type="Proteomes" id="UP000824236">
    <property type="component" value="Unassembled WGS sequence"/>
</dbReference>
<gene>
    <name evidence="2" type="ORF">H9791_05000</name>
</gene>
<reference evidence="2" key="2">
    <citation type="submission" date="2021-04" db="EMBL/GenBank/DDBJ databases">
        <authorList>
            <person name="Gilroy R."/>
        </authorList>
    </citation>
    <scope>NUCLEOTIDE SEQUENCE</scope>
    <source>
        <strain evidence="2">B3-3758</strain>
    </source>
</reference>